<proteinExistence type="predicted"/>
<sequence>MEPFGELLKNPGGKGVYGDKLGGLFPPPKHYWALAAEAAFLEGFGPQQSSLTTVARVLVFLVPAVLQCVSEIAAICLTGGTCALGTTLTAAGGLQYLEGKRLPSPGPKKARLFPPSEKTHARHRPQGPSGFSEQGTKGKPPLILNPKREDLIFTFRTKIKGDLTRGRRLSRKPDPVRWAQRSDVKTGMRSHDRTRPRRRGRGGGLWTFINGGKGSRDRVPALAGMLANDGWGEQGLGAAPLRRLQDAGPPLLPRGKRPPFTCDENTPAGHTRGPRACILANLHAGDQREDSCTQGGQSVYWARG</sequence>
<organism evidence="2 3">
    <name type="scientific">Chionoecetes opilio</name>
    <name type="common">Atlantic snow crab</name>
    <name type="synonym">Cancer opilio</name>
    <dbReference type="NCBI Taxonomy" id="41210"/>
    <lineage>
        <taxon>Eukaryota</taxon>
        <taxon>Metazoa</taxon>
        <taxon>Ecdysozoa</taxon>
        <taxon>Arthropoda</taxon>
        <taxon>Crustacea</taxon>
        <taxon>Multicrustacea</taxon>
        <taxon>Malacostraca</taxon>
        <taxon>Eumalacostraca</taxon>
        <taxon>Eucarida</taxon>
        <taxon>Decapoda</taxon>
        <taxon>Pleocyemata</taxon>
        <taxon>Brachyura</taxon>
        <taxon>Eubrachyura</taxon>
        <taxon>Majoidea</taxon>
        <taxon>Majidae</taxon>
        <taxon>Chionoecetes</taxon>
    </lineage>
</organism>
<evidence type="ECO:0000313" key="2">
    <source>
        <dbReference type="EMBL" id="KAG0716061.1"/>
    </source>
</evidence>
<dbReference type="AlphaFoldDB" id="A0A8J4Y219"/>
<dbReference type="EMBL" id="JACEEZ010019117">
    <property type="protein sequence ID" value="KAG0716061.1"/>
    <property type="molecule type" value="Genomic_DNA"/>
</dbReference>
<name>A0A8J4Y219_CHIOP</name>
<accession>A0A8J4Y219</accession>
<feature type="region of interest" description="Disordered" evidence="1">
    <location>
        <begin position="100"/>
        <end position="144"/>
    </location>
</feature>
<evidence type="ECO:0000313" key="3">
    <source>
        <dbReference type="Proteomes" id="UP000770661"/>
    </source>
</evidence>
<gene>
    <name evidence="2" type="ORF">GWK47_001119</name>
</gene>
<feature type="compositionally biased region" description="Basic and acidic residues" evidence="1">
    <location>
        <begin position="167"/>
        <end position="193"/>
    </location>
</feature>
<keyword evidence="3" id="KW-1185">Reference proteome</keyword>
<evidence type="ECO:0000256" key="1">
    <source>
        <dbReference type="SAM" id="MobiDB-lite"/>
    </source>
</evidence>
<reference evidence="2" key="1">
    <citation type="submission" date="2020-07" db="EMBL/GenBank/DDBJ databases">
        <title>The High-quality genome of the commercially important snow crab, Chionoecetes opilio.</title>
        <authorList>
            <person name="Jeong J.-H."/>
            <person name="Ryu S."/>
        </authorList>
    </citation>
    <scope>NUCLEOTIDE SEQUENCE</scope>
    <source>
        <strain evidence="2">MADBK_172401_WGS</strain>
        <tissue evidence="2">Digestive gland</tissue>
    </source>
</reference>
<comment type="caution">
    <text evidence="2">The sequence shown here is derived from an EMBL/GenBank/DDBJ whole genome shotgun (WGS) entry which is preliminary data.</text>
</comment>
<dbReference type="Proteomes" id="UP000770661">
    <property type="component" value="Unassembled WGS sequence"/>
</dbReference>
<protein>
    <submittedName>
        <fullName evidence="2">Uncharacterized protein</fullName>
    </submittedName>
</protein>
<feature type="region of interest" description="Disordered" evidence="1">
    <location>
        <begin position="167"/>
        <end position="213"/>
    </location>
</feature>